<accession>A0A6C0E3F8</accession>
<dbReference type="InterPro" id="IPR000608">
    <property type="entry name" value="UBC"/>
</dbReference>
<dbReference type="InterPro" id="IPR016135">
    <property type="entry name" value="UBQ-conjugating_enzyme/RWD"/>
</dbReference>
<dbReference type="AlphaFoldDB" id="A0A6C0E3F8"/>
<dbReference type="Gene3D" id="3.10.110.10">
    <property type="entry name" value="Ubiquitin Conjugating Enzyme"/>
    <property type="match status" value="1"/>
</dbReference>
<dbReference type="PANTHER" id="PTHR46116">
    <property type="entry name" value="(E3-INDEPENDENT) E2 UBIQUITIN-CONJUGATING ENZYME"/>
    <property type="match status" value="1"/>
</dbReference>
<feature type="domain" description="UBC core" evidence="3">
    <location>
        <begin position="33"/>
        <end position="194"/>
    </location>
</feature>
<dbReference type="GO" id="GO:0016740">
    <property type="term" value="F:transferase activity"/>
    <property type="evidence" value="ECO:0007669"/>
    <property type="project" value="UniProtKB-KW"/>
</dbReference>
<keyword evidence="2" id="KW-0833">Ubl conjugation pathway</keyword>
<dbReference type="EMBL" id="MN739730">
    <property type="protein sequence ID" value="QHT23308.1"/>
    <property type="molecule type" value="Genomic_DNA"/>
</dbReference>
<organism evidence="4">
    <name type="scientific">viral metagenome</name>
    <dbReference type="NCBI Taxonomy" id="1070528"/>
    <lineage>
        <taxon>unclassified sequences</taxon>
        <taxon>metagenomes</taxon>
        <taxon>organismal metagenomes</taxon>
    </lineage>
</organism>
<dbReference type="SMART" id="SM00212">
    <property type="entry name" value="UBCc"/>
    <property type="match status" value="1"/>
</dbReference>
<dbReference type="GO" id="GO:0004869">
    <property type="term" value="F:cysteine-type endopeptidase inhibitor activity"/>
    <property type="evidence" value="ECO:0007669"/>
    <property type="project" value="TreeGrafter"/>
</dbReference>
<dbReference type="PANTHER" id="PTHR46116:SF39">
    <property type="entry name" value="BACULOVIRAL IAP REPEAT-CONTAINING PROTEIN 6"/>
    <property type="match status" value="1"/>
</dbReference>
<evidence type="ECO:0000256" key="1">
    <source>
        <dbReference type="ARBA" id="ARBA00022679"/>
    </source>
</evidence>
<proteinExistence type="predicted"/>
<reference evidence="4" key="1">
    <citation type="journal article" date="2020" name="Nature">
        <title>Giant virus diversity and host interactions through global metagenomics.</title>
        <authorList>
            <person name="Schulz F."/>
            <person name="Roux S."/>
            <person name="Paez-Espino D."/>
            <person name="Jungbluth S."/>
            <person name="Walsh D.A."/>
            <person name="Denef V.J."/>
            <person name="McMahon K.D."/>
            <person name="Konstantinidis K.T."/>
            <person name="Eloe-Fadrosh E.A."/>
            <person name="Kyrpides N.C."/>
            <person name="Woyke T."/>
        </authorList>
    </citation>
    <scope>NUCLEOTIDE SEQUENCE</scope>
    <source>
        <strain evidence="4">GVMAG-M-3300023179-116</strain>
    </source>
</reference>
<evidence type="ECO:0000259" key="3">
    <source>
        <dbReference type="PROSITE" id="PS50127"/>
    </source>
</evidence>
<dbReference type="GO" id="GO:0005634">
    <property type="term" value="C:nucleus"/>
    <property type="evidence" value="ECO:0007669"/>
    <property type="project" value="TreeGrafter"/>
</dbReference>
<dbReference type="PROSITE" id="PS50127">
    <property type="entry name" value="UBC_2"/>
    <property type="match status" value="1"/>
</dbReference>
<name>A0A6C0E3F8_9ZZZZ</name>
<dbReference type="Pfam" id="PF00179">
    <property type="entry name" value="UQ_con"/>
    <property type="match status" value="1"/>
</dbReference>
<evidence type="ECO:0000256" key="2">
    <source>
        <dbReference type="ARBA" id="ARBA00022786"/>
    </source>
</evidence>
<sequence length="276" mass="32698">MVSIIFTYYIFYPVTRMTSKVNVKNDPIVISKDTMNRLIKDVKEIIQHPLRDNGIFYSHDEENMLKGYAMIIGQSETPYFGGCYFFEMHYPVNYPYSPPYILYCTNAEKIRFNPNLYTNGKVCLSILNTWKGEQWTSCQTISTILLTICTVLSKNPLLNEPGVKKEHHDFKKYNTIIKYKNIDVAILQILQKKTGVFLSQFEVFDNEIKCNFKRHANKLRDYLEKKKSEEPEPLLLTTSLYNMNVKIDWNELYEKFMMIYNVEINQNIQEEYKKDI</sequence>
<dbReference type="SUPFAM" id="SSF54495">
    <property type="entry name" value="UBC-like"/>
    <property type="match status" value="1"/>
</dbReference>
<keyword evidence="1" id="KW-0808">Transferase</keyword>
<protein>
    <recommendedName>
        <fullName evidence="3">UBC core domain-containing protein</fullName>
    </recommendedName>
</protein>
<evidence type="ECO:0000313" key="4">
    <source>
        <dbReference type="EMBL" id="QHT23308.1"/>
    </source>
</evidence>
<dbReference type="GO" id="GO:0043066">
    <property type="term" value="P:negative regulation of apoptotic process"/>
    <property type="evidence" value="ECO:0007669"/>
    <property type="project" value="TreeGrafter"/>
</dbReference>